<evidence type="ECO:0000256" key="3">
    <source>
        <dbReference type="ARBA" id="ARBA00001936"/>
    </source>
</evidence>
<feature type="binding site" evidence="15">
    <location>
        <position position="102"/>
    </location>
    <ligand>
        <name>substrate</name>
    </ligand>
</feature>
<feature type="binding site" evidence="15">
    <location>
        <position position="100"/>
    </location>
    <ligand>
        <name>substrate</name>
    </ligand>
</feature>
<evidence type="ECO:0000256" key="8">
    <source>
        <dbReference type="ARBA" id="ARBA00016808"/>
    </source>
</evidence>
<evidence type="ECO:0000313" key="18">
    <source>
        <dbReference type="Proteomes" id="UP001152320"/>
    </source>
</evidence>
<dbReference type="PANTHER" id="PTHR10907">
    <property type="entry name" value="REGUCALCIN"/>
    <property type="match status" value="1"/>
</dbReference>
<evidence type="ECO:0000256" key="10">
    <source>
        <dbReference type="ARBA" id="ARBA00022723"/>
    </source>
</evidence>
<dbReference type="GO" id="GO:0005509">
    <property type="term" value="F:calcium ion binding"/>
    <property type="evidence" value="ECO:0007669"/>
    <property type="project" value="InterPro"/>
</dbReference>
<dbReference type="EC" id="3.1.1.17" evidence="7"/>
<evidence type="ECO:0000313" key="17">
    <source>
        <dbReference type="EMBL" id="KAJ8032829.1"/>
    </source>
</evidence>
<comment type="similarity">
    <text evidence="6">Belongs to the SMP-30/CGR1 family.</text>
</comment>
<dbReference type="GO" id="GO:0030234">
    <property type="term" value="F:enzyme regulator activity"/>
    <property type="evidence" value="ECO:0007669"/>
    <property type="project" value="InterPro"/>
</dbReference>
<keyword evidence="10 15" id="KW-0479">Metal-binding</keyword>
<evidence type="ECO:0000256" key="6">
    <source>
        <dbReference type="ARBA" id="ARBA00008853"/>
    </source>
</evidence>
<evidence type="ECO:0000256" key="7">
    <source>
        <dbReference type="ARBA" id="ARBA00013227"/>
    </source>
</evidence>
<organism evidence="17 18">
    <name type="scientific">Holothuria leucospilota</name>
    <name type="common">Black long sea cucumber</name>
    <name type="synonym">Mertensiothuria leucospilota</name>
    <dbReference type="NCBI Taxonomy" id="206669"/>
    <lineage>
        <taxon>Eukaryota</taxon>
        <taxon>Metazoa</taxon>
        <taxon>Echinodermata</taxon>
        <taxon>Eleutherozoa</taxon>
        <taxon>Echinozoa</taxon>
        <taxon>Holothuroidea</taxon>
        <taxon>Aspidochirotacea</taxon>
        <taxon>Aspidochirotida</taxon>
        <taxon>Holothuriidae</taxon>
        <taxon>Holothuria</taxon>
    </lineage>
</organism>
<dbReference type="EMBL" id="JAIZAY010000011">
    <property type="protein sequence ID" value="KAJ8032829.1"/>
    <property type="molecule type" value="Genomic_DNA"/>
</dbReference>
<comment type="catalytic activity">
    <reaction evidence="1">
        <text>D-glucono-1,5-lactone + H2O = D-gluconate + H(+)</text>
        <dbReference type="Rhea" id="RHEA:10440"/>
        <dbReference type="ChEBI" id="CHEBI:15377"/>
        <dbReference type="ChEBI" id="CHEBI:15378"/>
        <dbReference type="ChEBI" id="CHEBI:16217"/>
        <dbReference type="ChEBI" id="CHEBI:18391"/>
        <dbReference type="EC" id="3.1.1.17"/>
    </reaction>
</comment>
<dbReference type="GO" id="GO:0004341">
    <property type="term" value="F:gluconolactonase activity"/>
    <property type="evidence" value="ECO:0007669"/>
    <property type="project" value="UniProtKB-EC"/>
</dbReference>
<evidence type="ECO:0000256" key="2">
    <source>
        <dbReference type="ARBA" id="ARBA00001913"/>
    </source>
</evidence>
<evidence type="ECO:0000256" key="9">
    <source>
        <dbReference type="ARBA" id="ARBA00022490"/>
    </source>
</evidence>
<comment type="cofactor">
    <cofactor evidence="15">
        <name>Zn(2+)</name>
        <dbReference type="ChEBI" id="CHEBI:29105"/>
    </cofactor>
    <text evidence="15">Binds 1 divalent metal cation per subunit.</text>
</comment>
<evidence type="ECO:0000256" key="15">
    <source>
        <dbReference type="PIRSR" id="PIRSR605511-2"/>
    </source>
</evidence>
<comment type="cofactor">
    <cofactor evidence="2">
        <name>Ca(2+)</name>
        <dbReference type="ChEBI" id="CHEBI:29108"/>
    </cofactor>
</comment>
<comment type="cofactor">
    <cofactor evidence="4">
        <name>Mg(2+)</name>
        <dbReference type="ChEBI" id="CHEBI:18420"/>
    </cofactor>
</comment>
<evidence type="ECO:0000256" key="12">
    <source>
        <dbReference type="ARBA" id="ARBA00022837"/>
    </source>
</evidence>
<dbReference type="InterPro" id="IPR005511">
    <property type="entry name" value="SMP-30"/>
</dbReference>
<accession>A0A9Q1BUE6</accession>
<dbReference type="InterPro" id="IPR011042">
    <property type="entry name" value="6-blade_b-propeller_TolB-like"/>
</dbReference>
<dbReference type="InterPro" id="IPR013658">
    <property type="entry name" value="SGL"/>
</dbReference>
<keyword evidence="18" id="KW-1185">Reference proteome</keyword>
<evidence type="ECO:0000256" key="14">
    <source>
        <dbReference type="PIRSR" id="PIRSR605511-1"/>
    </source>
</evidence>
<dbReference type="Pfam" id="PF08450">
    <property type="entry name" value="SGL"/>
    <property type="match status" value="1"/>
</dbReference>
<dbReference type="Proteomes" id="UP001152320">
    <property type="component" value="Chromosome 11"/>
</dbReference>
<gene>
    <name evidence="17" type="ORF">HOLleu_22891</name>
</gene>
<dbReference type="PRINTS" id="PR01791">
    <property type="entry name" value="REGUCALCIN"/>
</dbReference>
<feature type="binding site" evidence="15">
    <location>
        <position position="238"/>
    </location>
    <ligand>
        <name>a divalent metal cation</name>
        <dbReference type="ChEBI" id="CHEBI:60240"/>
    </ligand>
</feature>
<dbReference type="InterPro" id="IPR008367">
    <property type="entry name" value="Regucalcin"/>
</dbReference>
<evidence type="ECO:0000256" key="4">
    <source>
        <dbReference type="ARBA" id="ARBA00001946"/>
    </source>
</evidence>
<proteinExistence type="inferred from homology"/>
<dbReference type="Gene3D" id="2.120.10.30">
    <property type="entry name" value="TolB, C-terminal domain"/>
    <property type="match status" value="2"/>
</dbReference>
<name>A0A9Q1BUE6_HOLLE</name>
<reference evidence="17" key="1">
    <citation type="submission" date="2021-10" db="EMBL/GenBank/DDBJ databases">
        <title>Tropical sea cucumber genome reveals ecological adaptation and Cuvierian tubules defense mechanism.</title>
        <authorList>
            <person name="Chen T."/>
        </authorList>
    </citation>
    <scope>NUCLEOTIDE SEQUENCE</scope>
    <source>
        <strain evidence="17">Nanhai2018</strain>
        <tissue evidence="17">Muscle</tissue>
    </source>
</reference>
<keyword evidence="12" id="KW-0106">Calcium</keyword>
<dbReference type="GO" id="GO:0005737">
    <property type="term" value="C:cytoplasm"/>
    <property type="evidence" value="ECO:0007669"/>
    <property type="project" value="UniProtKB-SubCell"/>
</dbReference>
<dbReference type="AlphaFoldDB" id="A0A9Q1BUE6"/>
<comment type="subcellular location">
    <subcellularLocation>
        <location evidence="5">Cytoplasm</location>
    </subcellularLocation>
</comment>
<evidence type="ECO:0000256" key="5">
    <source>
        <dbReference type="ARBA" id="ARBA00004496"/>
    </source>
</evidence>
<dbReference type="PRINTS" id="PR01790">
    <property type="entry name" value="SMP30FAMILY"/>
</dbReference>
<evidence type="ECO:0000256" key="11">
    <source>
        <dbReference type="ARBA" id="ARBA00022801"/>
    </source>
</evidence>
<feature type="active site" description="Proton donor/acceptor" evidence="14">
    <location>
        <position position="238"/>
    </location>
</feature>
<dbReference type="GO" id="GO:0019853">
    <property type="term" value="P:L-ascorbic acid biosynthetic process"/>
    <property type="evidence" value="ECO:0007669"/>
    <property type="project" value="TreeGrafter"/>
</dbReference>
<keyword evidence="15" id="KW-0862">Zinc</keyword>
<dbReference type="SUPFAM" id="SSF63829">
    <property type="entry name" value="Calcium-dependent phosphotriesterase"/>
    <property type="match status" value="1"/>
</dbReference>
<keyword evidence="11" id="KW-0378">Hydrolase</keyword>
<evidence type="ECO:0000259" key="16">
    <source>
        <dbReference type="Pfam" id="PF08450"/>
    </source>
</evidence>
<feature type="binding site" evidence="15">
    <location>
        <position position="189"/>
    </location>
    <ligand>
        <name>a divalent metal cation</name>
        <dbReference type="ChEBI" id="CHEBI:60240"/>
    </ligand>
</feature>
<protein>
    <recommendedName>
        <fullName evidence="8">Regucalcin</fullName>
        <ecNumber evidence="7">3.1.1.17</ecNumber>
    </recommendedName>
    <alternativeName>
        <fullName evidence="13">Gluconolactonase</fullName>
    </alternativeName>
</protein>
<feature type="binding site" evidence="15">
    <location>
        <position position="15"/>
    </location>
    <ligand>
        <name>a divalent metal cation</name>
        <dbReference type="ChEBI" id="CHEBI:60240"/>
    </ligand>
</feature>
<comment type="cofactor">
    <cofactor evidence="3">
        <name>Mn(2+)</name>
        <dbReference type="ChEBI" id="CHEBI:29035"/>
    </cofactor>
</comment>
<comment type="caution">
    <text evidence="17">The sequence shown here is derived from an EMBL/GenBank/DDBJ whole genome shotgun (WGS) entry which is preliminary data.</text>
</comment>
<feature type="domain" description="SMP-30/Gluconolactonase/LRE-like region" evidence="16">
    <location>
        <begin position="15"/>
        <end position="297"/>
    </location>
</feature>
<sequence>MSITVVCKKAGYLLEGPHWDDTNNLLYFVDILGKAINKWDPVRDTIEKYDVPDQSIGAAVLTDRNNMLLALTRRIAFLDWRTKKLFDIQEVEDETNTKNRFNDGKCDPAGRFWAGKVCFNLSTNPSMDTQTSLVMLHRIIPVLFKLGVAASTMGPEEELGGVLREQGQLYCYHKDRSLTVHADKISISNGLAWSSCRKFMYYIDSMKYTVDVFDFDLESGQTSNRRVAIDMKSEGIPDGMCIDAEDMLWVAVFNGGKVIRYNPKTGEKLSELKFPTLNTTSCCWGGPNYDELYVTSAEHFLTEQQLKEQPTGGSVFRVTGLGVKGTKSDIYNE</sequence>
<evidence type="ECO:0000256" key="1">
    <source>
        <dbReference type="ARBA" id="ARBA00001589"/>
    </source>
</evidence>
<dbReference type="OrthoDB" id="423498at2759"/>
<keyword evidence="9" id="KW-0963">Cytoplasm</keyword>
<dbReference type="PANTHER" id="PTHR10907:SF47">
    <property type="entry name" value="REGUCALCIN"/>
    <property type="match status" value="1"/>
</dbReference>
<evidence type="ECO:0000256" key="13">
    <source>
        <dbReference type="ARBA" id="ARBA00032464"/>
    </source>
</evidence>